<dbReference type="RefSeq" id="WP_043745312.1">
    <property type="nucleotide sequence ID" value="NZ_AQQX01000001.1"/>
</dbReference>
<reference evidence="1 2" key="1">
    <citation type="journal article" date="2015" name="Antonie Van Leeuwenhoek">
        <title>Pseudooceanicola atlanticus gen. nov. sp. nov., isolated from surface seawater of the Atlantic Ocean and reclassification of Oceanicola batsensis, Oceanicola marinus, Oceanicola nitratireducens, Oceanicola nanhaiensis, Oceanicola antarcticus and Oceanicola flagellatus, as Pseudooceanicola batsensis comb. nov., Pseudooceanicola marinus comb. nov., Pseudooceanicola nitratireducens comb. nov., Pseudooceanicola nanhaiensis comb. nov., Pseudooceanicola antarcticus comb. nov., and Pseudooceanicola flagellatus comb. nov.</title>
        <authorList>
            <person name="Lai Q."/>
            <person name="Li G."/>
            <person name="Liu X."/>
            <person name="Du Y."/>
            <person name="Sun F."/>
            <person name="Shao Z."/>
        </authorList>
    </citation>
    <scope>NUCLEOTIDE SEQUENCE [LARGE SCALE GENOMIC DNA]</scope>
    <source>
        <strain evidence="1 2">22II-s11g</strain>
    </source>
</reference>
<organism evidence="1 2">
    <name type="scientific">Pseudooceanicola atlanticus</name>
    <dbReference type="NCBI Taxonomy" id="1461694"/>
    <lineage>
        <taxon>Bacteria</taxon>
        <taxon>Pseudomonadati</taxon>
        <taxon>Pseudomonadota</taxon>
        <taxon>Alphaproteobacteria</taxon>
        <taxon>Rhodobacterales</taxon>
        <taxon>Paracoccaceae</taxon>
        <taxon>Pseudooceanicola</taxon>
    </lineage>
</organism>
<evidence type="ECO:0000313" key="2">
    <source>
        <dbReference type="Proteomes" id="UP000030004"/>
    </source>
</evidence>
<dbReference type="EMBL" id="AQQX01000001">
    <property type="protein sequence ID" value="KGM50681.1"/>
    <property type="molecule type" value="Genomic_DNA"/>
</dbReference>
<proteinExistence type="predicted"/>
<dbReference type="STRING" id="1461694.ATO9_04215"/>
<name>A0A0A0EI86_9RHOB</name>
<keyword evidence="2" id="KW-1185">Reference proteome</keyword>
<evidence type="ECO:0000313" key="1">
    <source>
        <dbReference type="EMBL" id="KGM50681.1"/>
    </source>
</evidence>
<gene>
    <name evidence="1" type="ORF">ATO9_04215</name>
</gene>
<dbReference type="OrthoDB" id="8482241at2"/>
<dbReference type="Proteomes" id="UP000030004">
    <property type="component" value="Unassembled WGS sequence"/>
</dbReference>
<sequence length="83" mass="8919">MTTNEKIEANANLTLWCVHVLGPDDVHAVPSHDAAVIGARELNKAIHGKAEAPEDILCFAYAAPWPHSAEAHAEDLKREGDAP</sequence>
<comment type="caution">
    <text evidence="1">The sequence shown here is derived from an EMBL/GenBank/DDBJ whole genome shotgun (WGS) entry which is preliminary data.</text>
</comment>
<protein>
    <submittedName>
        <fullName evidence="1">Uncharacterized protein</fullName>
    </submittedName>
</protein>
<accession>A0A0A0EI86</accession>
<dbReference type="AlphaFoldDB" id="A0A0A0EI86"/>